<dbReference type="EMBL" id="LJUO01000013">
    <property type="protein sequence ID" value="KPK73230.1"/>
    <property type="molecule type" value="Genomic_DNA"/>
</dbReference>
<reference evidence="1 2" key="1">
    <citation type="journal article" date="2015" name="Microbiome">
        <title>Genomic resolution of linkages in carbon, nitrogen, and sulfur cycling among widespread estuary sediment bacteria.</title>
        <authorList>
            <person name="Baker B.J."/>
            <person name="Lazar C.S."/>
            <person name="Teske A.P."/>
            <person name="Dick G.J."/>
        </authorList>
    </citation>
    <scope>NUCLEOTIDE SEQUENCE [LARGE SCALE GENOMIC DNA]</scope>
    <source>
        <strain evidence="1">SM23_60</strain>
    </source>
</reference>
<gene>
    <name evidence="1" type="ORF">AMJ87_02445</name>
</gene>
<organism evidence="1 2">
    <name type="scientific">candidate division WOR_3 bacterium SM23_60</name>
    <dbReference type="NCBI Taxonomy" id="1703780"/>
    <lineage>
        <taxon>Bacteria</taxon>
        <taxon>Bacteria division WOR-3</taxon>
    </lineage>
</organism>
<dbReference type="Pfam" id="PF09055">
    <property type="entry name" value="Sod_Ni"/>
    <property type="match status" value="1"/>
</dbReference>
<protein>
    <submittedName>
        <fullName evidence="1">Superoxide dismutase</fullName>
    </submittedName>
</protein>
<evidence type="ECO:0000313" key="2">
    <source>
        <dbReference type="Proteomes" id="UP000051096"/>
    </source>
</evidence>
<dbReference type="GO" id="GO:0004784">
    <property type="term" value="F:superoxide dismutase activity"/>
    <property type="evidence" value="ECO:0007669"/>
    <property type="project" value="InterPro"/>
</dbReference>
<dbReference type="InterPro" id="IPR036502">
    <property type="entry name" value="NiSOD_sf"/>
</dbReference>
<dbReference type="AlphaFoldDB" id="A0A0S8GJY9"/>
<dbReference type="Proteomes" id="UP000051096">
    <property type="component" value="Unassembled WGS sequence"/>
</dbReference>
<dbReference type="InterPro" id="IPR014123">
    <property type="entry name" value="Superoxide_dismutase_Ni-type"/>
</dbReference>
<dbReference type="GO" id="GO:0016151">
    <property type="term" value="F:nickel cation binding"/>
    <property type="evidence" value="ECO:0007669"/>
    <property type="project" value="InterPro"/>
</dbReference>
<dbReference type="Gene3D" id="1.20.120.400">
    <property type="entry name" value="Nickel-containing superoxide dismutase"/>
    <property type="match status" value="1"/>
</dbReference>
<comment type="caution">
    <text evidence="1">The sequence shown here is derived from an EMBL/GenBank/DDBJ whole genome shotgun (WGS) entry which is preliminary data.</text>
</comment>
<sequence>MRKDGLECSVLLMLLLLILSARSIFAHCEIPCGIYDDSMRIDMLAEHITTIEKSMMMIVELSQQKEVNHNQLVRWVTNKENHAQYLQDIVCQYFMTQRIKPTEEEDGDHYITYVKQLTLLHQMLFYAMKAKQTTDLTNVKQLRSLLEEFRTIYFGSEHK</sequence>
<accession>A0A0S8GJY9</accession>
<evidence type="ECO:0000313" key="1">
    <source>
        <dbReference type="EMBL" id="KPK73230.1"/>
    </source>
</evidence>
<dbReference type="SUPFAM" id="SSF109770">
    <property type="entry name" value="Nickel-containing superoxide dismutase, NiSOD"/>
    <property type="match status" value="1"/>
</dbReference>
<proteinExistence type="predicted"/>
<name>A0A0S8GJY9_UNCW3</name>